<evidence type="ECO:0000256" key="3">
    <source>
        <dbReference type="ARBA" id="ARBA00022576"/>
    </source>
</evidence>
<evidence type="ECO:0000313" key="10">
    <source>
        <dbReference type="Proteomes" id="UP000322000"/>
    </source>
</evidence>
<evidence type="ECO:0000256" key="5">
    <source>
        <dbReference type="ARBA" id="ARBA00022898"/>
    </source>
</evidence>
<evidence type="ECO:0000256" key="2">
    <source>
        <dbReference type="ARBA" id="ARBA00009236"/>
    </source>
</evidence>
<dbReference type="EC" id="2.6.1.44" evidence="6"/>
<dbReference type="Gene3D" id="3.90.1150.10">
    <property type="entry name" value="Aspartate Aminotransferase, domain 1"/>
    <property type="match status" value="1"/>
</dbReference>
<name>A0A7E5W379_TRINI</name>
<evidence type="ECO:0000259" key="9">
    <source>
        <dbReference type="Pfam" id="PF00266"/>
    </source>
</evidence>
<dbReference type="GO" id="GO:0008453">
    <property type="term" value="F:alanine-glyoxylate transaminase activity"/>
    <property type="evidence" value="ECO:0007669"/>
    <property type="project" value="UniProtKB-EC"/>
</dbReference>
<keyword evidence="4" id="KW-0808">Transferase</keyword>
<dbReference type="GO" id="GO:0005777">
    <property type="term" value="C:peroxisome"/>
    <property type="evidence" value="ECO:0007669"/>
    <property type="project" value="TreeGrafter"/>
</dbReference>
<dbReference type="FunFam" id="3.40.640.10:FF:000027">
    <property type="entry name" value="Serine--pyruvate aminotransferase, mitochondrial"/>
    <property type="match status" value="1"/>
</dbReference>
<evidence type="ECO:0000313" key="11">
    <source>
        <dbReference type="RefSeq" id="XP_026735055.1"/>
    </source>
</evidence>
<comment type="catalytic activity">
    <reaction evidence="6">
        <text>glyoxylate + L-alanine = glycine + pyruvate</text>
        <dbReference type="Rhea" id="RHEA:24248"/>
        <dbReference type="ChEBI" id="CHEBI:15361"/>
        <dbReference type="ChEBI" id="CHEBI:36655"/>
        <dbReference type="ChEBI" id="CHEBI:57305"/>
        <dbReference type="ChEBI" id="CHEBI:57972"/>
        <dbReference type="EC" id="2.6.1.44"/>
    </reaction>
</comment>
<keyword evidence="5 6" id="KW-0663">Pyridoxal phosphate</keyword>
<sequence length="389" mass="42832">MSCHKLTVPPPKIVDREFVKPLLCGPGPSDVWPSVAQALTKPILSPICDELFKASDDIRAGLQYVFQTRSNLVLALSGSGHTGMETIISNLVGPGETLLIASRGIWDQRAFIMANRYGIKTETVTIPMDMTFTPAQLEPALKKYRPTALFITHGDSSTGTVQNLEGLGDLCHKYGTLLLVDTVVSLVAVPFFMDEWGVDAVYTSTQKAFSGPAGISPVAFSARAEQKIKTRKHDPPFYFDIKLLAQQWNCYGNTRAYHHTISPPLFWALRCCLQEISKETLPATWARHAASTAYFHKRLRENTFGFLIPKPEDRLATVTTVVLPKGYDYLEFVKYMRAKHNILIFAGLGPTAGKALRVGIMGVNSTIKVVDAVVDAMVDTLVALKKSSL</sequence>
<comment type="similarity">
    <text evidence="2 6">Belongs to the class-V pyridoxal-phosphate-dependent aminotransferase family.</text>
</comment>
<evidence type="ECO:0000256" key="4">
    <source>
        <dbReference type="ARBA" id="ARBA00022679"/>
    </source>
</evidence>
<dbReference type="InParanoid" id="A0A7E5W379"/>
<evidence type="ECO:0000256" key="8">
    <source>
        <dbReference type="PIRSR" id="PIRSR000524-50"/>
    </source>
</evidence>
<dbReference type="InterPro" id="IPR015424">
    <property type="entry name" value="PyrdxlP-dep_Trfase"/>
</dbReference>
<feature type="domain" description="Aminotransferase class V" evidence="9">
    <location>
        <begin position="52"/>
        <end position="349"/>
    </location>
</feature>
<keyword evidence="3" id="KW-0032">Aminotransferase</keyword>
<dbReference type="FunCoup" id="A0A7E5W379">
    <property type="interactions" value="276"/>
</dbReference>
<dbReference type="AlphaFoldDB" id="A0A7E5W379"/>
<dbReference type="GeneID" id="113498974"/>
<evidence type="ECO:0000256" key="1">
    <source>
        <dbReference type="ARBA" id="ARBA00001933"/>
    </source>
</evidence>
<proteinExistence type="inferred from homology"/>
<comment type="cofactor">
    <cofactor evidence="1 6 8">
        <name>pyridoxal 5'-phosphate</name>
        <dbReference type="ChEBI" id="CHEBI:597326"/>
    </cofactor>
</comment>
<reference evidence="11" key="1">
    <citation type="submission" date="2025-08" db="UniProtKB">
        <authorList>
            <consortium name="RefSeq"/>
        </authorList>
    </citation>
    <scope>IDENTIFICATION</scope>
</reference>
<dbReference type="InterPro" id="IPR015421">
    <property type="entry name" value="PyrdxlP-dep_Trfase_major"/>
</dbReference>
<dbReference type="Proteomes" id="UP000322000">
    <property type="component" value="Chromosome 11"/>
</dbReference>
<dbReference type="InterPro" id="IPR024169">
    <property type="entry name" value="SP_NH2Trfase/AEP_transaminase"/>
</dbReference>
<evidence type="ECO:0000256" key="7">
    <source>
        <dbReference type="PIRSR" id="PIRSR000524-1"/>
    </source>
</evidence>
<dbReference type="KEGG" id="tnl:113498974"/>
<dbReference type="Gene3D" id="3.40.640.10">
    <property type="entry name" value="Type I PLP-dependent aspartate aminotransferase-like (Major domain)"/>
    <property type="match status" value="1"/>
</dbReference>
<dbReference type="InterPro" id="IPR015422">
    <property type="entry name" value="PyrdxlP-dep_Trfase_small"/>
</dbReference>
<dbReference type="OrthoDB" id="7403325at2759"/>
<dbReference type="SUPFAM" id="SSF53383">
    <property type="entry name" value="PLP-dependent transferases"/>
    <property type="match status" value="1"/>
</dbReference>
<gene>
    <name evidence="11" type="primary">LOC113498974</name>
</gene>
<feature type="modified residue" description="N6-(pyridoxal phosphate)lysine" evidence="8">
    <location>
        <position position="207"/>
    </location>
</feature>
<organism evidence="10 11">
    <name type="scientific">Trichoplusia ni</name>
    <name type="common">Cabbage looper</name>
    <dbReference type="NCBI Taxonomy" id="7111"/>
    <lineage>
        <taxon>Eukaryota</taxon>
        <taxon>Metazoa</taxon>
        <taxon>Ecdysozoa</taxon>
        <taxon>Arthropoda</taxon>
        <taxon>Hexapoda</taxon>
        <taxon>Insecta</taxon>
        <taxon>Pterygota</taxon>
        <taxon>Neoptera</taxon>
        <taxon>Endopterygota</taxon>
        <taxon>Lepidoptera</taxon>
        <taxon>Glossata</taxon>
        <taxon>Ditrysia</taxon>
        <taxon>Noctuoidea</taxon>
        <taxon>Noctuidae</taxon>
        <taxon>Plusiinae</taxon>
        <taxon>Trichoplusia</taxon>
    </lineage>
</organism>
<dbReference type="GO" id="GO:0004760">
    <property type="term" value="F:L-serine-pyruvate transaminase activity"/>
    <property type="evidence" value="ECO:0007669"/>
    <property type="project" value="TreeGrafter"/>
</dbReference>
<dbReference type="Pfam" id="PF00266">
    <property type="entry name" value="Aminotran_5"/>
    <property type="match status" value="1"/>
</dbReference>
<dbReference type="PIRSF" id="PIRSF000524">
    <property type="entry name" value="SPT"/>
    <property type="match status" value="1"/>
</dbReference>
<keyword evidence="10" id="KW-1185">Reference proteome</keyword>
<dbReference type="PANTHER" id="PTHR21152:SF40">
    <property type="entry name" value="ALANINE--GLYOXYLATE AMINOTRANSFERASE"/>
    <property type="match status" value="1"/>
</dbReference>
<dbReference type="InterPro" id="IPR000192">
    <property type="entry name" value="Aminotrans_V_dom"/>
</dbReference>
<dbReference type="PANTHER" id="PTHR21152">
    <property type="entry name" value="AMINOTRANSFERASE CLASS V"/>
    <property type="match status" value="1"/>
</dbReference>
<protein>
    <recommendedName>
        <fullName evidence="6">Alanine--glyoxylate aminotransferase</fullName>
        <ecNumber evidence="6">2.6.1.44</ecNumber>
    </recommendedName>
</protein>
<dbReference type="GO" id="GO:0019265">
    <property type="term" value="P:glycine biosynthetic process, by transamination of glyoxylate"/>
    <property type="evidence" value="ECO:0007669"/>
    <property type="project" value="TreeGrafter"/>
</dbReference>
<dbReference type="RefSeq" id="XP_026735055.1">
    <property type="nucleotide sequence ID" value="XM_026879254.1"/>
</dbReference>
<evidence type="ECO:0000256" key="6">
    <source>
        <dbReference type="PIRNR" id="PIRNR000524"/>
    </source>
</evidence>
<feature type="binding site" evidence="7">
    <location>
        <position position="357"/>
    </location>
    <ligand>
        <name>substrate</name>
    </ligand>
</feature>
<accession>A0A7E5W379</accession>